<protein>
    <submittedName>
        <fullName evidence="3">Trypsin-like protease</fullName>
    </submittedName>
</protein>
<dbReference type="InterPro" id="IPR043504">
    <property type="entry name" value="Peptidase_S1_PA_chymotrypsin"/>
</dbReference>
<dbReference type="InterPro" id="IPR001314">
    <property type="entry name" value="Peptidase_S1A"/>
</dbReference>
<dbReference type="EMBL" id="ML002347">
    <property type="protein sequence ID" value="RKP38620.1"/>
    <property type="molecule type" value="Genomic_DNA"/>
</dbReference>
<feature type="non-terminal residue" evidence="3">
    <location>
        <position position="1"/>
    </location>
</feature>
<dbReference type="InterPro" id="IPR001254">
    <property type="entry name" value="Trypsin_dom"/>
</dbReference>
<dbReference type="Proteomes" id="UP000268162">
    <property type="component" value="Unassembled WGS sequence"/>
</dbReference>
<dbReference type="GO" id="GO:0006508">
    <property type="term" value="P:proteolysis"/>
    <property type="evidence" value="ECO:0007669"/>
    <property type="project" value="UniProtKB-KW"/>
</dbReference>
<keyword evidence="3" id="KW-0645">Protease</keyword>
<keyword evidence="3" id="KW-0378">Hydrolase</keyword>
<dbReference type="InterPro" id="IPR051487">
    <property type="entry name" value="Ser/Thr_Proteases_Immune/Dev"/>
</dbReference>
<evidence type="ECO:0000256" key="1">
    <source>
        <dbReference type="ARBA" id="ARBA00023157"/>
    </source>
</evidence>
<keyword evidence="4" id="KW-1185">Reference proteome</keyword>
<dbReference type="AlphaFoldDB" id="A0A4Q0A0I3"/>
<dbReference type="SMART" id="SM00020">
    <property type="entry name" value="Tryp_SPc"/>
    <property type="match status" value="1"/>
</dbReference>
<name>A0A4Q0A0I3_9FUNG</name>
<dbReference type="Gene3D" id="2.40.10.10">
    <property type="entry name" value="Trypsin-like serine proteases"/>
    <property type="match status" value="1"/>
</dbReference>
<dbReference type="Pfam" id="PF00089">
    <property type="entry name" value="Trypsin"/>
    <property type="match status" value="1"/>
</dbReference>
<dbReference type="PROSITE" id="PS50240">
    <property type="entry name" value="TRYPSIN_DOM"/>
    <property type="match status" value="1"/>
</dbReference>
<dbReference type="GO" id="GO:0004252">
    <property type="term" value="F:serine-type endopeptidase activity"/>
    <property type="evidence" value="ECO:0007669"/>
    <property type="project" value="InterPro"/>
</dbReference>
<dbReference type="SUPFAM" id="SSF50494">
    <property type="entry name" value="Trypsin-like serine proteases"/>
    <property type="match status" value="1"/>
</dbReference>
<dbReference type="PRINTS" id="PR00722">
    <property type="entry name" value="CHYMOTRYPSIN"/>
</dbReference>
<sequence length="156" mass="16834">IITAAHCVTDKNTGRVYSPSNFYFTVGQLSADFTDEYTASSITVHPDFDHERVVNDIALVKLTKPISLSTSVQPIRIWTNQVTTGLTATAIGWGSTDGVDTSQQATTLEYVNVTISNDQKKCIRLASQFVDSDQDVICTANNPGRDTCQGDSGGPL</sequence>
<dbReference type="PANTHER" id="PTHR24256">
    <property type="entry name" value="TRYPTASE-RELATED"/>
    <property type="match status" value="1"/>
</dbReference>
<evidence type="ECO:0000313" key="4">
    <source>
        <dbReference type="Proteomes" id="UP000268162"/>
    </source>
</evidence>
<feature type="domain" description="Peptidase S1" evidence="2">
    <location>
        <begin position="1"/>
        <end position="156"/>
    </location>
</feature>
<dbReference type="PROSITE" id="PS00134">
    <property type="entry name" value="TRYPSIN_HIS"/>
    <property type="match status" value="1"/>
</dbReference>
<accession>A0A4Q0A0I3</accession>
<evidence type="ECO:0000313" key="3">
    <source>
        <dbReference type="EMBL" id="RKP38620.1"/>
    </source>
</evidence>
<dbReference type="InterPro" id="IPR009003">
    <property type="entry name" value="Peptidase_S1_PA"/>
</dbReference>
<proteinExistence type="predicted"/>
<reference evidence="4" key="1">
    <citation type="journal article" date="2018" name="Nat. Microbiol.">
        <title>Leveraging single-cell genomics to expand the fungal tree of life.</title>
        <authorList>
            <person name="Ahrendt S.R."/>
            <person name="Quandt C.A."/>
            <person name="Ciobanu D."/>
            <person name="Clum A."/>
            <person name="Salamov A."/>
            <person name="Andreopoulos B."/>
            <person name="Cheng J.F."/>
            <person name="Woyke T."/>
            <person name="Pelin A."/>
            <person name="Henrissat B."/>
            <person name="Reynolds N.K."/>
            <person name="Benny G.L."/>
            <person name="Smith M.E."/>
            <person name="James T.Y."/>
            <person name="Grigoriev I.V."/>
        </authorList>
    </citation>
    <scope>NUCLEOTIDE SEQUENCE [LARGE SCALE GENOMIC DNA]</scope>
    <source>
        <strain evidence="4">RSA 468</strain>
    </source>
</reference>
<dbReference type="STRING" id="215637.A0A4Q0A0I3"/>
<dbReference type="InterPro" id="IPR018114">
    <property type="entry name" value="TRYPSIN_HIS"/>
</dbReference>
<evidence type="ECO:0000259" key="2">
    <source>
        <dbReference type="PROSITE" id="PS50240"/>
    </source>
</evidence>
<gene>
    <name evidence="3" type="ORF">BJ085DRAFT_2583</name>
</gene>
<feature type="non-terminal residue" evidence="3">
    <location>
        <position position="156"/>
    </location>
</feature>
<organism evidence="3 4">
    <name type="scientific">Dimargaris cristalligena</name>
    <dbReference type="NCBI Taxonomy" id="215637"/>
    <lineage>
        <taxon>Eukaryota</taxon>
        <taxon>Fungi</taxon>
        <taxon>Fungi incertae sedis</taxon>
        <taxon>Zoopagomycota</taxon>
        <taxon>Kickxellomycotina</taxon>
        <taxon>Dimargaritomycetes</taxon>
        <taxon>Dimargaritales</taxon>
        <taxon>Dimargaritaceae</taxon>
        <taxon>Dimargaris</taxon>
    </lineage>
</organism>
<keyword evidence="1" id="KW-1015">Disulfide bond</keyword>